<evidence type="ECO:0000259" key="1">
    <source>
        <dbReference type="Pfam" id="PF02204"/>
    </source>
</evidence>
<organism evidence="3">
    <name type="scientific">Arabidopsis lyrata subsp. lyrata</name>
    <name type="common">Lyre-leaved rock-cress</name>
    <dbReference type="NCBI Taxonomy" id="81972"/>
    <lineage>
        <taxon>Eukaryota</taxon>
        <taxon>Viridiplantae</taxon>
        <taxon>Streptophyta</taxon>
        <taxon>Embryophyta</taxon>
        <taxon>Tracheophyta</taxon>
        <taxon>Spermatophyta</taxon>
        <taxon>Magnoliopsida</taxon>
        <taxon>eudicotyledons</taxon>
        <taxon>Gunneridae</taxon>
        <taxon>Pentapetalae</taxon>
        <taxon>rosids</taxon>
        <taxon>malvids</taxon>
        <taxon>Brassicales</taxon>
        <taxon>Brassicaceae</taxon>
        <taxon>Camelineae</taxon>
        <taxon>Arabidopsis</taxon>
    </lineage>
</organism>
<proteinExistence type="predicted"/>
<dbReference type="Gramene" id="scaffold_103716.1">
    <property type="protein sequence ID" value="scaffold_103716.1"/>
    <property type="gene ID" value="scaffold_103716.1"/>
</dbReference>
<dbReference type="Pfam" id="PF02204">
    <property type="entry name" value="VPS9"/>
    <property type="match status" value="1"/>
</dbReference>
<dbReference type="SUPFAM" id="SSF109993">
    <property type="entry name" value="VPS9 domain"/>
    <property type="match status" value="1"/>
</dbReference>
<dbReference type="AlphaFoldDB" id="D7KII5"/>
<evidence type="ECO:0000313" key="3">
    <source>
        <dbReference type="Proteomes" id="UP000008694"/>
    </source>
</evidence>
<dbReference type="InterPro" id="IPR003123">
    <property type="entry name" value="VPS9"/>
</dbReference>
<dbReference type="Proteomes" id="UP000008694">
    <property type="component" value="Unassembled WGS sequence"/>
</dbReference>
<dbReference type="InterPro" id="IPR037191">
    <property type="entry name" value="VPS9_dom_sf"/>
</dbReference>
<feature type="domain" description="VPS9" evidence="1">
    <location>
        <begin position="22"/>
        <end position="67"/>
    </location>
</feature>
<sequence length="67" mass="7411">MDHDTCSNKLQKFFVTMETALENELPKINSFKSPRDKLLCISSCCTLISNLMLDTSKSNAIILAGAD</sequence>
<dbReference type="EMBL" id="GL348713">
    <property type="protein sequence ID" value="EFH67301.1"/>
    <property type="molecule type" value="Genomic_DNA"/>
</dbReference>
<keyword evidence="3" id="KW-1185">Reference proteome</keyword>
<dbReference type="Gene3D" id="1.20.1050.80">
    <property type="entry name" value="VPS9 domain"/>
    <property type="match status" value="1"/>
</dbReference>
<reference evidence="3" key="1">
    <citation type="journal article" date="2011" name="Nat. Genet.">
        <title>The Arabidopsis lyrata genome sequence and the basis of rapid genome size change.</title>
        <authorList>
            <person name="Hu T.T."/>
            <person name="Pattyn P."/>
            <person name="Bakker E.G."/>
            <person name="Cao J."/>
            <person name="Cheng J.-F."/>
            <person name="Clark R.M."/>
            <person name="Fahlgren N."/>
            <person name="Fawcett J.A."/>
            <person name="Grimwood J."/>
            <person name="Gundlach H."/>
            <person name="Haberer G."/>
            <person name="Hollister J.D."/>
            <person name="Ossowski S."/>
            <person name="Ottilar R.P."/>
            <person name="Salamov A.A."/>
            <person name="Schneeberger K."/>
            <person name="Spannagl M."/>
            <person name="Wang X."/>
            <person name="Yang L."/>
            <person name="Nasrallah M.E."/>
            <person name="Bergelson J."/>
            <person name="Carrington J.C."/>
            <person name="Gaut B.S."/>
            <person name="Schmutz J."/>
            <person name="Mayer K.F.X."/>
            <person name="Van de Peer Y."/>
            <person name="Grigoriev I.V."/>
            <person name="Nordborg M."/>
            <person name="Weigel D."/>
            <person name="Guo Y.-L."/>
        </authorList>
    </citation>
    <scope>NUCLEOTIDE SEQUENCE [LARGE SCALE GENOMIC DNA]</scope>
    <source>
        <strain evidence="3">cv. MN47</strain>
    </source>
</reference>
<protein>
    <recommendedName>
        <fullName evidence="1">VPS9 domain-containing protein</fullName>
    </recommendedName>
</protein>
<gene>
    <name evidence="2" type="ORF">ARALYDRAFT_890922</name>
</gene>
<accession>D7KII5</accession>
<name>D7KII5_ARALL</name>
<dbReference type="HOGENOM" id="CLU_2815852_0_0_1"/>
<evidence type="ECO:0000313" key="2">
    <source>
        <dbReference type="EMBL" id="EFH67301.1"/>
    </source>
</evidence>